<sequence length="257" mass="27280">MAKASPAASHTARPASLRSSSRAAASGSSSAIPRPPLPAAVNTRDVSSNCKGVAKRLDYDDNFAFPDALAVPDDDDLAPLLVLPDPADSFSSSSSSTLVSATLDDAVTASADSAHTQVACHVLGFCKCSRWGFVWGLWNGEFKLRFVSCFSAPESLQIHFAAPSFAGNFACVTSLFLIAFGVLFEVTAGETNEMVEEEEPLPDQVNLALAELHGGRGLSPRSKRLIADVLELLAAERNPTATTLRLRAAFWGKRLLK</sequence>
<organism evidence="2">
    <name type="scientific">Oryza brachyantha</name>
    <name type="common">malo sina</name>
    <dbReference type="NCBI Taxonomy" id="4533"/>
    <lineage>
        <taxon>Eukaryota</taxon>
        <taxon>Viridiplantae</taxon>
        <taxon>Streptophyta</taxon>
        <taxon>Embryophyta</taxon>
        <taxon>Tracheophyta</taxon>
        <taxon>Spermatophyta</taxon>
        <taxon>Magnoliopsida</taxon>
        <taxon>Liliopsida</taxon>
        <taxon>Poales</taxon>
        <taxon>Poaceae</taxon>
        <taxon>BOP clade</taxon>
        <taxon>Oryzoideae</taxon>
        <taxon>Oryzeae</taxon>
        <taxon>Oryzinae</taxon>
        <taxon>Oryza</taxon>
    </lineage>
</organism>
<keyword evidence="3" id="KW-1185">Reference proteome</keyword>
<dbReference type="EnsemblPlants" id="OB02G44770.1">
    <property type="protein sequence ID" value="OB02G44770.1"/>
    <property type="gene ID" value="OB02G44770"/>
</dbReference>
<evidence type="ECO:0000256" key="1">
    <source>
        <dbReference type="SAM" id="MobiDB-lite"/>
    </source>
</evidence>
<dbReference type="Proteomes" id="UP000006038">
    <property type="component" value="Unassembled WGS sequence"/>
</dbReference>
<feature type="region of interest" description="Disordered" evidence="1">
    <location>
        <begin position="1"/>
        <end position="45"/>
    </location>
</feature>
<evidence type="ECO:0000313" key="3">
    <source>
        <dbReference type="Proteomes" id="UP000006038"/>
    </source>
</evidence>
<reference evidence="2" key="1">
    <citation type="submission" date="2013-04" db="UniProtKB">
        <authorList>
            <consortium name="EnsemblPlants"/>
        </authorList>
    </citation>
    <scope>IDENTIFICATION</scope>
</reference>
<dbReference type="HOGENOM" id="CLU_084921_0_0_1"/>
<feature type="compositionally biased region" description="Low complexity" evidence="1">
    <location>
        <begin position="12"/>
        <end position="32"/>
    </location>
</feature>
<dbReference type="OMA" id="GETNEMV"/>
<name>J3LIL0_ORYBR</name>
<dbReference type="Gramene" id="OB02G44770.1">
    <property type="protein sequence ID" value="OB02G44770.1"/>
    <property type="gene ID" value="OB02G44770"/>
</dbReference>
<protein>
    <submittedName>
        <fullName evidence="2">Uncharacterized protein</fullName>
    </submittedName>
</protein>
<evidence type="ECO:0000313" key="2">
    <source>
        <dbReference type="EnsemblPlants" id="OB02G44770.1"/>
    </source>
</evidence>
<dbReference type="AlphaFoldDB" id="J3LIL0"/>
<proteinExistence type="predicted"/>
<accession>J3LIL0</accession>